<dbReference type="PROSITE" id="PS50111">
    <property type="entry name" value="CHEMOTAXIS_TRANSDUC_2"/>
    <property type="match status" value="1"/>
</dbReference>
<gene>
    <name evidence="6" type="ORF">ACFFIT_04225</name>
</gene>
<dbReference type="InterPro" id="IPR004089">
    <property type="entry name" value="MCPsignal_dom"/>
</dbReference>
<dbReference type="PANTHER" id="PTHR43531">
    <property type="entry name" value="PROTEIN ICFG"/>
    <property type="match status" value="1"/>
</dbReference>
<keyword evidence="1" id="KW-0488">Methylation</keyword>
<proteinExistence type="inferred from homology"/>
<evidence type="ECO:0000256" key="2">
    <source>
        <dbReference type="ARBA" id="ARBA00029447"/>
    </source>
</evidence>
<feature type="transmembrane region" description="Helical" evidence="4">
    <location>
        <begin position="7"/>
        <end position="24"/>
    </location>
</feature>
<dbReference type="InterPro" id="IPR051310">
    <property type="entry name" value="MCP_chemotaxis"/>
</dbReference>
<feature type="transmembrane region" description="Helical" evidence="4">
    <location>
        <begin position="194"/>
        <end position="215"/>
    </location>
</feature>
<dbReference type="RefSeq" id="WP_385876406.1">
    <property type="nucleotide sequence ID" value="NZ_JBHLXE010000043.1"/>
</dbReference>
<dbReference type="Gene3D" id="1.10.287.950">
    <property type="entry name" value="Methyl-accepting chemotaxis protein"/>
    <property type="match status" value="1"/>
</dbReference>
<keyword evidence="7" id="KW-1185">Reference proteome</keyword>
<evidence type="ECO:0000256" key="4">
    <source>
        <dbReference type="SAM" id="Phobius"/>
    </source>
</evidence>
<evidence type="ECO:0000313" key="7">
    <source>
        <dbReference type="Proteomes" id="UP001589758"/>
    </source>
</evidence>
<evidence type="ECO:0000259" key="5">
    <source>
        <dbReference type="PROSITE" id="PS50111"/>
    </source>
</evidence>
<keyword evidence="4" id="KW-0472">Membrane</keyword>
<dbReference type="CDD" id="cd11386">
    <property type="entry name" value="MCP_signal"/>
    <property type="match status" value="1"/>
</dbReference>
<protein>
    <submittedName>
        <fullName evidence="6">Methyl-accepting chemotaxis protein</fullName>
    </submittedName>
</protein>
<comment type="caution">
    <text evidence="6">The sequence shown here is derived from an EMBL/GenBank/DDBJ whole genome shotgun (WGS) entry which is preliminary data.</text>
</comment>
<feature type="domain" description="Methyl-accepting transducer" evidence="5">
    <location>
        <begin position="277"/>
        <end position="506"/>
    </location>
</feature>
<comment type="similarity">
    <text evidence="2">Belongs to the methyl-accepting chemotaxis (MCP) protein family.</text>
</comment>
<organism evidence="6 7">
    <name type="scientific">Thorsellia kenyensis</name>
    <dbReference type="NCBI Taxonomy" id="1549888"/>
    <lineage>
        <taxon>Bacteria</taxon>
        <taxon>Pseudomonadati</taxon>
        <taxon>Pseudomonadota</taxon>
        <taxon>Gammaproteobacteria</taxon>
        <taxon>Enterobacterales</taxon>
        <taxon>Thorselliaceae</taxon>
        <taxon>Thorsellia</taxon>
    </lineage>
</organism>
<keyword evidence="4" id="KW-0812">Transmembrane</keyword>
<reference evidence="6 7" key="1">
    <citation type="submission" date="2024-09" db="EMBL/GenBank/DDBJ databases">
        <authorList>
            <person name="Sun Q."/>
            <person name="Mori K."/>
        </authorList>
    </citation>
    <scope>NUCLEOTIDE SEQUENCE [LARGE SCALE GENOMIC DNA]</scope>
    <source>
        <strain evidence="6 7">CCM 8545</strain>
    </source>
</reference>
<dbReference type="Proteomes" id="UP001589758">
    <property type="component" value="Unassembled WGS sequence"/>
</dbReference>
<accession>A0ABV6C8L9</accession>
<dbReference type="EMBL" id="JBHLXE010000043">
    <property type="protein sequence ID" value="MFC0179309.1"/>
    <property type="molecule type" value="Genomic_DNA"/>
</dbReference>
<evidence type="ECO:0000313" key="6">
    <source>
        <dbReference type="EMBL" id="MFC0179309.1"/>
    </source>
</evidence>
<evidence type="ECO:0000256" key="3">
    <source>
        <dbReference type="PROSITE-ProRule" id="PRU00284"/>
    </source>
</evidence>
<keyword evidence="3" id="KW-0807">Transducer</keyword>
<evidence type="ECO:0000256" key="1">
    <source>
        <dbReference type="ARBA" id="ARBA00022481"/>
    </source>
</evidence>
<name>A0ABV6C8L9_9GAMM</name>
<dbReference type="Pfam" id="PF00015">
    <property type="entry name" value="MCPsignal"/>
    <property type="match status" value="1"/>
</dbReference>
<sequence>MKLTQKFSFLFIVIIFGFIIYGALSFKVINDARMDGPIFFQLKQLQDLKADSMPPTVYAIGAYVAANKIYIAQDTALFNEQIKLFQQSRNDYFRDHEKWQKKEADRPELLKLIEGEIHTEALRFFEIVEKELIPAVQQDISAQIRISDSRDLAYKRLDEAFFNHKVAVDELIVVIDKLFTSDAEIASTEISQSLFILLLVFVVALIIVAFCILLLSRSIMKQLGGDPNYVSTIVEKIAQGKLNVPIEVNRNDSNSLLSQMIIMKNNLQEIVLQIHKSSDEIHSAVAQINSGNQDLSQRTDDELASLEQTSVSMTQLTETVRANALTAATADTLTQATVDMVDQGSAAMENMLKTVNGMGESASKINDITSVIEGIAFQTNILALNAAVEAARAGEQGRGFAVVANEVRTLAQRSSTAAQEIQNLIDSSVHMSNESITRAAEVDELMDKIKESINEVSILINQIAIASNEQTEGISQVNIAISRIDTATQQNAMLVSQASEATEHLEKQTAVFEKAIGQFEIDAISINK</sequence>
<dbReference type="SMART" id="SM00283">
    <property type="entry name" value="MA"/>
    <property type="match status" value="1"/>
</dbReference>
<keyword evidence="4" id="KW-1133">Transmembrane helix</keyword>
<dbReference type="SUPFAM" id="SSF58104">
    <property type="entry name" value="Methyl-accepting chemotaxis protein (MCP) signaling domain"/>
    <property type="match status" value="1"/>
</dbReference>
<dbReference type="PANTHER" id="PTHR43531:SF14">
    <property type="entry name" value="METHYL-ACCEPTING CHEMOTAXIS PROTEIN I-RELATED"/>
    <property type="match status" value="1"/>
</dbReference>